<evidence type="ECO:0000313" key="6">
    <source>
        <dbReference type="Proteomes" id="UP001139411"/>
    </source>
</evidence>
<feature type="region of interest" description="Disordered" evidence="2">
    <location>
        <begin position="593"/>
        <end position="643"/>
    </location>
</feature>
<evidence type="ECO:0000256" key="3">
    <source>
        <dbReference type="SAM" id="Phobius"/>
    </source>
</evidence>
<dbReference type="InterPro" id="IPR008756">
    <property type="entry name" value="Peptidase_M56"/>
</dbReference>
<keyword evidence="1" id="KW-0175">Coiled coil</keyword>
<dbReference type="Proteomes" id="UP001139411">
    <property type="component" value="Unassembled WGS sequence"/>
</dbReference>
<name>A0A9X1QCG5_9BACT</name>
<dbReference type="RefSeq" id="WP_235178157.1">
    <property type="nucleotide sequence ID" value="NZ_JAKFFV010000008.1"/>
</dbReference>
<feature type="transmembrane region" description="Helical" evidence="3">
    <location>
        <begin position="231"/>
        <end position="253"/>
    </location>
</feature>
<keyword evidence="3" id="KW-1133">Transmembrane helix</keyword>
<feature type="transmembrane region" description="Helical" evidence="3">
    <location>
        <begin position="324"/>
        <end position="346"/>
    </location>
</feature>
<dbReference type="Gene3D" id="1.10.287.1490">
    <property type="match status" value="1"/>
</dbReference>
<dbReference type="PANTHER" id="PTHR34978">
    <property type="entry name" value="POSSIBLE SENSOR-TRANSDUCER PROTEIN BLAR"/>
    <property type="match status" value="1"/>
</dbReference>
<keyword evidence="5" id="KW-0645">Protease</keyword>
<dbReference type="CDD" id="cd07341">
    <property type="entry name" value="M56_BlaR1_MecR1_like"/>
    <property type="match status" value="1"/>
</dbReference>
<reference evidence="5" key="1">
    <citation type="submission" date="2022-01" db="EMBL/GenBank/DDBJ databases">
        <title>Novel species in genus Dyadobacter.</title>
        <authorList>
            <person name="Ma C."/>
        </authorList>
    </citation>
    <scope>NUCLEOTIDE SEQUENCE</scope>
    <source>
        <strain evidence="5">CY357</strain>
    </source>
</reference>
<gene>
    <name evidence="5" type="ORF">L0661_13355</name>
</gene>
<proteinExistence type="predicted"/>
<evidence type="ECO:0000256" key="1">
    <source>
        <dbReference type="SAM" id="Coils"/>
    </source>
</evidence>
<sequence>MKIIQNLLSDQAVTSLGWTLIHSLWQGTLIAVIAVAGFYLLRRKSANLKYVFGVGFLAAQVFVSGLTFIYYYFKATSAAIVGASVGTKSNEMIHLASSTMNRAMDTQLPLSFKIQFWLSAHLNELVVCWLIGAAFLLLRFAGGWIFTERLRTKANIVMDKEWRARFGVMIAKMNITQSVEFRESAKIVTPMVIGALSPVVLIPIGLLSGFSTSQVEAILAHELAHIRRNDYLINMLQSFVEVVFFFHPAIWWLSDRIRAEREHCCDDIALSVCGDKMSLAHALVKVAEWQHTPGFAMAFASKKPLLLQRIQRVMGISPKPARTLGNFPIIFFALSLAIGVSVYAVAQKSDKQKEAKKITKPVTKKHNQHTYKVEEGNVYQIAANEPIDIHVDDVAEISIPDFDIPSIEIPEFEIPEIDFAGMADVPFMNDSTQKKMNEIHRKLQALQAEMEPYNQRIEELNLEMEKYRFEVERVERNMEKLDWKKEGAMELREDLMEKRSSLLEKSRSNDAKINEQELEKQLADFEQQIKAQEQTISELNAQIASTRKETLKAEEPIRNLEKEMEGLREKMESIGEKMGVESLGLARFEARSIPRAKVARVPRPAKATSIRSGQVPPPPPAPAKAKAPKAPAPPAAPAAPAEK</sequence>
<evidence type="ECO:0000313" key="5">
    <source>
        <dbReference type="EMBL" id="MCF2499303.1"/>
    </source>
</evidence>
<comment type="caution">
    <text evidence="5">The sequence shown here is derived from an EMBL/GenBank/DDBJ whole genome shotgun (WGS) entry which is preliminary data.</text>
</comment>
<dbReference type="EC" id="3.4.24.-" evidence="5"/>
<protein>
    <submittedName>
        <fullName evidence="5">M48 family metalloprotease</fullName>
        <ecNumber evidence="5">3.4.24.-</ecNumber>
    </submittedName>
</protein>
<feature type="transmembrane region" description="Helical" evidence="3">
    <location>
        <begin position="187"/>
        <end position="211"/>
    </location>
</feature>
<feature type="domain" description="Peptidase M56" evidence="4">
    <location>
        <begin position="83"/>
        <end position="292"/>
    </location>
</feature>
<keyword evidence="3" id="KW-0812">Transmembrane</keyword>
<accession>A0A9X1QCG5</accession>
<dbReference type="GO" id="GO:0008237">
    <property type="term" value="F:metallopeptidase activity"/>
    <property type="evidence" value="ECO:0007669"/>
    <property type="project" value="UniProtKB-KW"/>
</dbReference>
<dbReference type="EMBL" id="JAKFFV010000008">
    <property type="protein sequence ID" value="MCF2499303.1"/>
    <property type="molecule type" value="Genomic_DNA"/>
</dbReference>
<evidence type="ECO:0000259" key="4">
    <source>
        <dbReference type="Pfam" id="PF05569"/>
    </source>
</evidence>
<dbReference type="AlphaFoldDB" id="A0A9X1QCG5"/>
<feature type="transmembrane region" description="Helical" evidence="3">
    <location>
        <begin position="126"/>
        <end position="146"/>
    </location>
</feature>
<evidence type="ECO:0000256" key="2">
    <source>
        <dbReference type="SAM" id="MobiDB-lite"/>
    </source>
</evidence>
<feature type="transmembrane region" description="Helical" evidence="3">
    <location>
        <begin position="20"/>
        <end position="41"/>
    </location>
</feature>
<organism evidence="5 6">
    <name type="scientific">Dyadobacter chenhuakuii</name>
    <dbReference type="NCBI Taxonomy" id="2909339"/>
    <lineage>
        <taxon>Bacteria</taxon>
        <taxon>Pseudomonadati</taxon>
        <taxon>Bacteroidota</taxon>
        <taxon>Cytophagia</taxon>
        <taxon>Cytophagales</taxon>
        <taxon>Spirosomataceae</taxon>
        <taxon>Dyadobacter</taxon>
    </lineage>
</organism>
<dbReference type="Gene3D" id="3.30.2010.10">
    <property type="entry name" value="Metalloproteases ('zincins'), catalytic domain"/>
    <property type="match status" value="1"/>
</dbReference>
<keyword evidence="3" id="KW-0472">Membrane</keyword>
<dbReference type="PANTHER" id="PTHR34978:SF3">
    <property type="entry name" value="SLR0241 PROTEIN"/>
    <property type="match status" value="1"/>
</dbReference>
<keyword evidence="5" id="KW-0482">Metalloprotease</keyword>
<keyword evidence="5" id="KW-0378">Hydrolase</keyword>
<dbReference type="Pfam" id="PF05569">
    <property type="entry name" value="Peptidase_M56"/>
    <property type="match status" value="1"/>
</dbReference>
<feature type="transmembrane region" description="Helical" evidence="3">
    <location>
        <begin position="50"/>
        <end position="73"/>
    </location>
</feature>
<dbReference type="InterPro" id="IPR052173">
    <property type="entry name" value="Beta-lactam_resp_regulator"/>
</dbReference>
<feature type="coiled-coil region" evidence="1">
    <location>
        <begin position="429"/>
        <end position="577"/>
    </location>
</feature>